<dbReference type="AlphaFoldDB" id="A0A6L2PQW6"/>
<dbReference type="FunCoup" id="A0A6L2PQW6">
    <property type="interactions" value="109"/>
</dbReference>
<dbReference type="EMBL" id="BLKM01005581">
    <property type="protein sequence ID" value="GFG34826.1"/>
    <property type="molecule type" value="Genomic_DNA"/>
</dbReference>
<dbReference type="SUPFAM" id="SSF50978">
    <property type="entry name" value="WD40 repeat-like"/>
    <property type="match status" value="1"/>
</dbReference>
<dbReference type="InParanoid" id="A0A6L2PQW6"/>
<proteinExistence type="predicted"/>
<gene>
    <name evidence="1" type="ORF">Cfor_10382</name>
</gene>
<organism evidence="1 2">
    <name type="scientific">Coptotermes formosanus</name>
    <name type="common">Formosan subterranean termite</name>
    <dbReference type="NCBI Taxonomy" id="36987"/>
    <lineage>
        <taxon>Eukaryota</taxon>
        <taxon>Metazoa</taxon>
        <taxon>Ecdysozoa</taxon>
        <taxon>Arthropoda</taxon>
        <taxon>Hexapoda</taxon>
        <taxon>Insecta</taxon>
        <taxon>Pterygota</taxon>
        <taxon>Neoptera</taxon>
        <taxon>Polyneoptera</taxon>
        <taxon>Dictyoptera</taxon>
        <taxon>Blattodea</taxon>
        <taxon>Blattoidea</taxon>
        <taxon>Termitoidae</taxon>
        <taxon>Rhinotermitidae</taxon>
        <taxon>Coptotermes</taxon>
    </lineage>
</organism>
<reference evidence="2" key="1">
    <citation type="submission" date="2020-01" db="EMBL/GenBank/DDBJ databases">
        <title>Draft genome sequence of the Termite Coptotermes fromosanus.</title>
        <authorList>
            <person name="Itakura S."/>
            <person name="Yosikawa Y."/>
            <person name="Umezawa K."/>
        </authorList>
    </citation>
    <scope>NUCLEOTIDE SEQUENCE [LARGE SCALE GENOMIC DNA]</scope>
</reference>
<protein>
    <submittedName>
        <fullName evidence="1">Uncharacterized protein</fullName>
    </submittedName>
</protein>
<dbReference type="Proteomes" id="UP000502823">
    <property type="component" value="Unassembled WGS sequence"/>
</dbReference>
<dbReference type="InterPro" id="IPR036322">
    <property type="entry name" value="WD40_repeat_dom_sf"/>
</dbReference>
<name>A0A6L2PQW6_COPFO</name>
<keyword evidence="2" id="KW-1185">Reference proteome</keyword>
<evidence type="ECO:0000313" key="1">
    <source>
        <dbReference type="EMBL" id="GFG34826.1"/>
    </source>
</evidence>
<sequence length="801" mass="91236">MVDVYRGVLGKCDNLLLRAFPHYGVPGHNLHERLEVEVEDGSRDFPYSCMQPLPLLPPSKVSSKVLRGEDPATVVVKKKHLWKHQVDVCKDRYKTQKKKDMVCRVLQDVISSDKTIHTVSEKDADYVKLIARNPDKEFDGTYNWYYSGGCLNQLEMGGQVLLLTTRGKKKDQLCVLPLEMNNDWQASISAGSFVQPTSGRTIHQLRGICMQDKGFIGIRLRSLCHLYSLDTNLHLESVSKATSEHPFTGLDLNHHSPGTYCTVTTRKCVQEWDVNAGNAVTSKLPAGRKLADKWCSVSYCKNPHMIRMTDRCCSYLLDTRNHVRKASLLLCLKKVPDCLERCEAISLEFESCIRPHALYVCTSHHVFLYDIRAGSRPLQRWTHLLCSTPLYGCTVATNSAKELVCIGNQGPGEIVSLLNSWDGDVPYSHMSPFALPNLHDTVNFAHRHGIWLDPFTQQRVRFSLTGLVWLPPQASNLTLLSQTAAGDVFSHVLKPRDLLQSSEENLCCDVKGNSTNQKINSSGIGNDCSKKRDLRCLINWEQQLLKAKTSSVLKITSRKDMKHVHRRLWSGRYRLRQARQKKIKQDKWMMSKQAMENNVDVLAPRILAVWNIEEEPEWCEQQTILQEDLSPTSHDKVQAWLTSVENEKQNRLSHERLCEEEASSFNKFHVSEHENGAYKKFKTVLNTPQPRKQSHTPTNNLFDNINSKKQTATSTPLILRDVEGSTPYTSHIPDLQENDTFYQDIFMSQDTCGGLTHMTHTTHQSQELSQDEEGMILSQKNRNTKKKDTKVYNKNAFVTGF</sequence>
<evidence type="ECO:0000313" key="2">
    <source>
        <dbReference type="Proteomes" id="UP000502823"/>
    </source>
</evidence>
<accession>A0A6L2PQW6</accession>
<dbReference type="OrthoDB" id="8195041at2759"/>
<comment type="caution">
    <text evidence="1">The sequence shown here is derived from an EMBL/GenBank/DDBJ whole genome shotgun (WGS) entry which is preliminary data.</text>
</comment>